<dbReference type="EMBL" id="NBIV01000131">
    <property type="protein sequence ID" value="PXF43258.1"/>
    <property type="molecule type" value="Genomic_DNA"/>
</dbReference>
<sequence>MSDHGSTQKNGGKKSKSSNARNTNVQIGDWLLLKNGTLTASKLLRETWRNYNESSDDRQITIACKLTGTEHQREIVVSSNILKMLAPQLIPPETAGNTTILQTRSGMIDVIDNFIHARDVDISRFPPRFLVYSAEYNLRILYYAHLEYIVNKACDRNTDLPAFLNEYTEVLQVLGEYLPLPFLAHVGRRIITDFDERTCSKENVPLLWSKGKFRSRSGGNARYHRSLWRLLDAVGVVELMFHYASGLHLNTLGPLLNFMIVYCVNERSLESENEHETELNCPYLRMFQSIDWSRQRQAVPAVLRYSVEWPTSLRTALRESINQAQAELRRTDVQYEDVKMWIQIPSKRRARKTLSIATYEMFDGFVGRVEIGVENECLFLELSMWPADVANQRLWMGWSLEVSVSVFGVEAFCTCDSSSTARNYKRYNWPVISPRAASDAEDQVQFTEDRKRFRKPLLEALEDQWFDVHSMDCWLIGNVRISKRS</sequence>
<accession>A0A2V3IMF3</accession>
<name>A0A2V3IMF3_9FLOR</name>
<comment type="caution">
    <text evidence="2">The sequence shown here is derived from an EMBL/GenBank/DDBJ whole genome shotgun (WGS) entry which is preliminary data.</text>
</comment>
<evidence type="ECO:0000313" key="2">
    <source>
        <dbReference type="EMBL" id="PXF43258.1"/>
    </source>
</evidence>
<protein>
    <submittedName>
        <fullName evidence="2">Uncharacterized protein</fullName>
    </submittedName>
</protein>
<keyword evidence="3" id="KW-1185">Reference proteome</keyword>
<dbReference type="AlphaFoldDB" id="A0A2V3IMF3"/>
<evidence type="ECO:0000313" key="3">
    <source>
        <dbReference type="Proteomes" id="UP000247409"/>
    </source>
</evidence>
<organism evidence="2 3">
    <name type="scientific">Gracilariopsis chorda</name>
    <dbReference type="NCBI Taxonomy" id="448386"/>
    <lineage>
        <taxon>Eukaryota</taxon>
        <taxon>Rhodophyta</taxon>
        <taxon>Florideophyceae</taxon>
        <taxon>Rhodymeniophycidae</taxon>
        <taxon>Gracilariales</taxon>
        <taxon>Gracilariaceae</taxon>
        <taxon>Gracilariopsis</taxon>
    </lineage>
</organism>
<reference evidence="2 3" key="1">
    <citation type="journal article" date="2018" name="Mol. Biol. Evol.">
        <title>Analysis of the draft genome of the red seaweed Gracilariopsis chorda provides insights into genome size evolution in Rhodophyta.</title>
        <authorList>
            <person name="Lee J."/>
            <person name="Yang E.C."/>
            <person name="Graf L."/>
            <person name="Yang J.H."/>
            <person name="Qiu H."/>
            <person name="Zel Zion U."/>
            <person name="Chan C.X."/>
            <person name="Stephens T.G."/>
            <person name="Weber A.P.M."/>
            <person name="Boo G.H."/>
            <person name="Boo S.M."/>
            <person name="Kim K.M."/>
            <person name="Shin Y."/>
            <person name="Jung M."/>
            <person name="Lee S.J."/>
            <person name="Yim H.S."/>
            <person name="Lee J.H."/>
            <person name="Bhattacharya D."/>
            <person name="Yoon H.S."/>
        </authorList>
    </citation>
    <scope>NUCLEOTIDE SEQUENCE [LARGE SCALE GENOMIC DNA]</scope>
    <source>
        <strain evidence="2 3">SKKU-2015</strain>
        <tissue evidence="2">Whole body</tissue>
    </source>
</reference>
<evidence type="ECO:0000256" key="1">
    <source>
        <dbReference type="SAM" id="MobiDB-lite"/>
    </source>
</evidence>
<feature type="region of interest" description="Disordered" evidence="1">
    <location>
        <begin position="1"/>
        <end position="20"/>
    </location>
</feature>
<dbReference type="Proteomes" id="UP000247409">
    <property type="component" value="Unassembled WGS sequence"/>
</dbReference>
<proteinExistence type="predicted"/>
<gene>
    <name evidence="2" type="ORF">BWQ96_06985</name>
</gene>